<dbReference type="RefSeq" id="WP_062995894.1">
    <property type="nucleotide sequence ID" value="NZ_BMMH01000001.1"/>
</dbReference>
<sequence length="85" mass="9289">MRKYLVLAARTPAYDPAVAEPHRRFLAELRAKDMLQESGPFTDGSGGAYLVLADSLRAAEAVVYSDPLHTTGSSEITIHEWEITG</sequence>
<dbReference type="AlphaFoldDB" id="A0A917R891"/>
<comment type="caution">
    <text evidence="3">The sequence shown here is derived from an EMBL/GenBank/DDBJ whole genome shotgun (WGS) entry which is preliminary data.</text>
</comment>
<gene>
    <name evidence="3" type="ORF">GCM10011588_05440</name>
</gene>
<dbReference type="InterPro" id="IPR005545">
    <property type="entry name" value="YCII"/>
</dbReference>
<reference evidence="3" key="2">
    <citation type="submission" date="2020-09" db="EMBL/GenBank/DDBJ databases">
        <authorList>
            <person name="Sun Q."/>
            <person name="Zhou Y."/>
        </authorList>
    </citation>
    <scope>NUCLEOTIDE SEQUENCE</scope>
    <source>
        <strain evidence="3">CGMCC 4.3508</strain>
    </source>
</reference>
<protein>
    <recommendedName>
        <fullName evidence="2">YCII-related domain-containing protein</fullName>
    </recommendedName>
</protein>
<organism evidence="3 4">
    <name type="scientific">Nocardia jinanensis</name>
    <dbReference type="NCBI Taxonomy" id="382504"/>
    <lineage>
        <taxon>Bacteria</taxon>
        <taxon>Bacillati</taxon>
        <taxon>Actinomycetota</taxon>
        <taxon>Actinomycetes</taxon>
        <taxon>Mycobacteriales</taxon>
        <taxon>Nocardiaceae</taxon>
        <taxon>Nocardia</taxon>
    </lineage>
</organism>
<dbReference type="InterPro" id="IPR011008">
    <property type="entry name" value="Dimeric_a/b-barrel"/>
</dbReference>
<evidence type="ECO:0000259" key="2">
    <source>
        <dbReference type="Pfam" id="PF03795"/>
    </source>
</evidence>
<accession>A0A917R891</accession>
<dbReference type="SUPFAM" id="SSF54909">
    <property type="entry name" value="Dimeric alpha+beta barrel"/>
    <property type="match status" value="1"/>
</dbReference>
<comment type="similarity">
    <text evidence="1">Belongs to the YciI family.</text>
</comment>
<name>A0A917R891_9NOCA</name>
<dbReference type="PANTHER" id="PTHR37828">
    <property type="entry name" value="GSR2449 PROTEIN"/>
    <property type="match status" value="1"/>
</dbReference>
<dbReference type="Proteomes" id="UP000638263">
    <property type="component" value="Unassembled WGS sequence"/>
</dbReference>
<evidence type="ECO:0000256" key="1">
    <source>
        <dbReference type="ARBA" id="ARBA00007689"/>
    </source>
</evidence>
<dbReference type="Pfam" id="PF03795">
    <property type="entry name" value="YCII"/>
    <property type="match status" value="1"/>
</dbReference>
<feature type="domain" description="YCII-related" evidence="2">
    <location>
        <begin position="4"/>
        <end position="81"/>
    </location>
</feature>
<dbReference type="Gene3D" id="3.30.70.1060">
    <property type="entry name" value="Dimeric alpha+beta barrel"/>
    <property type="match status" value="1"/>
</dbReference>
<proteinExistence type="inferred from homology"/>
<keyword evidence="4" id="KW-1185">Reference proteome</keyword>
<dbReference type="EMBL" id="BMMH01000001">
    <property type="protein sequence ID" value="GGK93820.1"/>
    <property type="molecule type" value="Genomic_DNA"/>
</dbReference>
<evidence type="ECO:0000313" key="3">
    <source>
        <dbReference type="EMBL" id="GGK93820.1"/>
    </source>
</evidence>
<evidence type="ECO:0000313" key="4">
    <source>
        <dbReference type="Proteomes" id="UP000638263"/>
    </source>
</evidence>
<dbReference type="PANTHER" id="PTHR37828:SF1">
    <property type="entry name" value="YCII-RELATED DOMAIN-CONTAINING PROTEIN"/>
    <property type="match status" value="1"/>
</dbReference>
<reference evidence="3" key="1">
    <citation type="journal article" date="2014" name="Int. J. Syst. Evol. Microbiol.">
        <title>Complete genome sequence of Corynebacterium casei LMG S-19264T (=DSM 44701T), isolated from a smear-ripened cheese.</title>
        <authorList>
            <consortium name="US DOE Joint Genome Institute (JGI-PGF)"/>
            <person name="Walter F."/>
            <person name="Albersmeier A."/>
            <person name="Kalinowski J."/>
            <person name="Ruckert C."/>
        </authorList>
    </citation>
    <scope>NUCLEOTIDE SEQUENCE</scope>
    <source>
        <strain evidence="3">CGMCC 4.3508</strain>
    </source>
</reference>